<dbReference type="InterPro" id="IPR027417">
    <property type="entry name" value="P-loop_NTPase"/>
</dbReference>
<evidence type="ECO:0000259" key="1">
    <source>
        <dbReference type="Pfam" id="PF13521"/>
    </source>
</evidence>
<dbReference type="PANTHER" id="PTHR34932">
    <property type="entry name" value="TRPL TRANSLOCATION DEFECT PROTEIN 14"/>
    <property type="match status" value="1"/>
</dbReference>
<comment type="caution">
    <text evidence="2">The sequence shown here is derived from an EMBL/GenBank/DDBJ whole genome shotgun (WGS) entry which is preliminary data.</text>
</comment>
<dbReference type="InterPro" id="IPR033469">
    <property type="entry name" value="CYTH-like_dom_sf"/>
</dbReference>
<protein>
    <submittedName>
        <fullName evidence="2">AAA domain-domain-containing protein</fullName>
    </submittedName>
</protein>
<dbReference type="InterPro" id="IPR038727">
    <property type="entry name" value="NadR/Ttd14_AAA_dom"/>
</dbReference>
<dbReference type="PANTHER" id="PTHR34932:SF1">
    <property type="entry name" value="TRPL TRANSLOCATION DEFECT PROTEIN 14"/>
    <property type="match status" value="1"/>
</dbReference>
<dbReference type="GO" id="GO:0005525">
    <property type="term" value="F:GTP binding"/>
    <property type="evidence" value="ECO:0007669"/>
    <property type="project" value="TreeGrafter"/>
</dbReference>
<sequence>MNSNGVFTIALTGGPSGGKSTVQSMLSDVLENMGYKVYRVCETATILLSCGVLFSELDEEQQFNFQENLLRVMLTLEQTYFDLAKSNFERHGKRTAVICDRGAMDPSAYIDRPYWKRILDSLNLNEVDIRDNRYDMVVHLVSAADGAENFYSSENNATRSEGIELARQLDKLVKQAWLGHPHMVMVDNSTPFKEKCHRVIDAVLNRMGLDDKRWGKGIKKHKFLVRGFDMSGIETRDFTVVHTYLAQTPEGPQIRIRKRYDDTGCCHFSITTRQTHADGQRIEERRQITGREYDSLRVQSSPLHHSVVKTRRVFLHNNFMFQLDLFQSPSAGLVLLEAYLPEPQEKPKGDDFDALADELQAALTLRTLLPSFIEVDREVTDDPAYSMFHLAKKEVDRGYVSMV</sequence>
<dbReference type="GO" id="GO:0070300">
    <property type="term" value="F:phosphatidic acid binding"/>
    <property type="evidence" value="ECO:0007669"/>
    <property type="project" value="TreeGrafter"/>
</dbReference>
<dbReference type="Gene3D" id="2.40.320.10">
    <property type="entry name" value="Hypothetical Protein Pfu-838710-001"/>
    <property type="match status" value="1"/>
</dbReference>
<dbReference type="SUPFAM" id="SSF55154">
    <property type="entry name" value="CYTH-like phosphatases"/>
    <property type="match status" value="1"/>
</dbReference>
<dbReference type="Pfam" id="PF13521">
    <property type="entry name" value="AAA_28"/>
    <property type="match status" value="1"/>
</dbReference>
<proteinExistence type="predicted"/>
<dbReference type="OrthoDB" id="6375174at2759"/>
<gene>
    <name evidence="2" type="ORF">BCR44DRAFT_116611</name>
</gene>
<organism evidence="2 3">
    <name type="scientific">Catenaria anguillulae PL171</name>
    <dbReference type="NCBI Taxonomy" id="765915"/>
    <lineage>
        <taxon>Eukaryota</taxon>
        <taxon>Fungi</taxon>
        <taxon>Fungi incertae sedis</taxon>
        <taxon>Blastocladiomycota</taxon>
        <taxon>Blastocladiomycetes</taxon>
        <taxon>Blastocladiales</taxon>
        <taxon>Catenariaceae</taxon>
        <taxon>Catenaria</taxon>
    </lineage>
</organism>
<dbReference type="EMBL" id="MCFL01000023">
    <property type="protein sequence ID" value="ORZ35360.1"/>
    <property type="molecule type" value="Genomic_DNA"/>
</dbReference>
<reference evidence="2 3" key="1">
    <citation type="submission" date="2016-07" db="EMBL/GenBank/DDBJ databases">
        <title>Pervasive Adenine N6-methylation of Active Genes in Fungi.</title>
        <authorList>
            <consortium name="DOE Joint Genome Institute"/>
            <person name="Mondo S.J."/>
            <person name="Dannebaum R.O."/>
            <person name="Kuo R.C."/>
            <person name="Labutti K."/>
            <person name="Haridas S."/>
            <person name="Kuo A."/>
            <person name="Salamov A."/>
            <person name="Ahrendt S.R."/>
            <person name="Lipzen A."/>
            <person name="Sullivan W."/>
            <person name="Andreopoulos W.B."/>
            <person name="Clum A."/>
            <person name="Lindquist E."/>
            <person name="Daum C."/>
            <person name="Ramamoorthy G.K."/>
            <person name="Gryganskyi A."/>
            <person name="Culley D."/>
            <person name="Magnuson J.K."/>
            <person name="James T.Y."/>
            <person name="O'Malley M.A."/>
            <person name="Stajich J.E."/>
            <person name="Spatafora J.W."/>
            <person name="Visel A."/>
            <person name="Grigoriev I.V."/>
        </authorList>
    </citation>
    <scope>NUCLEOTIDE SEQUENCE [LARGE SCALE GENOMIC DNA]</scope>
    <source>
        <strain evidence="2 3">PL171</strain>
    </source>
</reference>
<dbReference type="Proteomes" id="UP000193411">
    <property type="component" value="Unassembled WGS sequence"/>
</dbReference>
<dbReference type="InterPro" id="IPR053227">
    <property type="entry name" value="TRPL-trafficking_regulator"/>
</dbReference>
<dbReference type="SUPFAM" id="SSF52540">
    <property type="entry name" value="P-loop containing nucleoside triphosphate hydrolases"/>
    <property type="match status" value="1"/>
</dbReference>
<dbReference type="Gene3D" id="3.40.50.300">
    <property type="entry name" value="P-loop containing nucleotide triphosphate hydrolases"/>
    <property type="match status" value="1"/>
</dbReference>
<accession>A0A1Y2HLA5</accession>
<evidence type="ECO:0000313" key="3">
    <source>
        <dbReference type="Proteomes" id="UP000193411"/>
    </source>
</evidence>
<dbReference type="AlphaFoldDB" id="A0A1Y2HLA5"/>
<name>A0A1Y2HLA5_9FUNG</name>
<evidence type="ECO:0000313" key="2">
    <source>
        <dbReference type="EMBL" id="ORZ35360.1"/>
    </source>
</evidence>
<dbReference type="GO" id="GO:0035091">
    <property type="term" value="F:phosphatidylinositol binding"/>
    <property type="evidence" value="ECO:0007669"/>
    <property type="project" value="TreeGrafter"/>
</dbReference>
<feature type="domain" description="NadR/Ttd14 AAA" evidence="1">
    <location>
        <begin position="9"/>
        <end position="195"/>
    </location>
</feature>
<keyword evidence="3" id="KW-1185">Reference proteome</keyword>